<reference evidence="3" key="1">
    <citation type="submission" date="2016-01" db="EMBL/GenBank/DDBJ databases">
        <authorList>
            <person name="Peeters C."/>
        </authorList>
    </citation>
    <scope>NUCLEOTIDE SEQUENCE [LARGE SCALE GENOMIC DNA]</scope>
    <source>
        <strain evidence="3">LMG 22940</strain>
    </source>
</reference>
<dbReference type="Pfam" id="PF00239">
    <property type="entry name" value="Resolvase"/>
    <property type="match status" value="1"/>
</dbReference>
<name>A0A158L5K7_9BURK</name>
<proteinExistence type="predicted"/>
<dbReference type="RefSeq" id="WP_087650331.1">
    <property type="nucleotide sequence ID" value="NZ_FCON02000368.1"/>
</dbReference>
<dbReference type="InterPro" id="IPR038109">
    <property type="entry name" value="DNA_bind_recomb_sf"/>
</dbReference>
<protein>
    <submittedName>
        <fullName evidence="3">Resolvase domain-containing protein</fullName>
    </submittedName>
</protein>
<feature type="domain" description="Resolvase/invertase-type recombinase catalytic" evidence="1">
    <location>
        <begin position="12"/>
        <end position="160"/>
    </location>
</feature>
<dbReference type="OrthoDB" id="8782062at2"/>
<dbReference type="PROSITE" id="PS51737">
    <property type="entry name" value="RECOMBINASE_DNA_BIND"/>
    <property type="match status" value="1"/>
</dbReference>
<evidence type="ECO:0000259" key="1">
    <source>
        <dbReference type="PROSITE" id="PS51736"/>
    </source>
</evidence>
<dbReference type="InterPro" id="IPR025827">
    <property type="entry name" value="Zn_ribbon_recom_dom"/>
</dbReference>
<keyword evidence="4" id="KW-1185">Reference proteome</keyword>
<dbReference type="InterPro" id="IPR011109">
    <property type="entry name" value="DNA_bind_recombinase_dom"/>
</dbReference>
<dbReference type="GO" id="GO:0003677">
    <property type="term" value="F:DNA binding"/>
    <property type="evidence" value="ECO:0007669"/>
    <property type="project" value="InterPro"/>
</dbReference>
<dbReference type="InterPro" id="IPR036162">
    <property type="entry name" value="Resolvase-like_N_sf"/>
</dbReference>
<dbReference type="Gene3D" id="3.90.1750.20">
    <property type="entry name" value="Putative Large Serine Recombinase, Chain B, Domain 2"/>
    <property type="match status" value="1"/>
</dbReference>
<dbReference type="GO" id="GO:0000150">
    <property type="term" value="F:DNA strand exchange activity"/>
    <property type="evidence" value="ECO:0007669"/>
    <property type="project" value="InterPro"/>
</dbReference>
<feature type="domain" description="Recombinase" evidence="2">
    <location>
        <begin position="167"/>
        <end position="311"/>
    </location>
</feature>
<dbReference type="SMART" id="SM00857">
    <property type="entry name" value="Resolvase"/>
    <property type="match status" value="1"/>
</dbReference>
<gene>
    <name evidence="3" type="ORF">AWB68_08673</name>
</gene>
<sequence length="683" mass="76727">MNKITAEHLSRLACVYVRQSTQGQVQNNLESQRRQYGLVERARQLGWERVEVIDDDLGRSGSGTLRPGFERLLGLLCDGEVGAVLSIEASRLARNGRDWHTLLEFCSVVGALLIDAEGIYDPVQMNDRLLLGMKGTISELELASFRQRAHEAMKQKAKRGELYMHVPIGYVRTVDDRLEKDPDERVRAAIDLVFRKFAELGSARRVYFWLGEQGIEMPAVTSAGSAERHEWKAPRYHSVLSLLHNPIYAGAYTHGRSKTSVRIEDGRKRAVRTHQHRPEDWAVLIRDHHEGYIDWDVYCANRELMAHNTNGHGSAVRGSIRSGSALLSGLLRCGHCGAKLSVNYPGPTSIRYQCTTHILSRDHACCVMFGGLGADQLVAEQVLRCLQPLGLQAAVQAIEQLQSVDDERLAQKRLALQRARYEVNRAQRQYDAVDPANRLVAGSLEKRWNDALAVQSRLEEEVSELMRQRPDALSDETRQALMALAEDIPRLWEHPDTTPDVRKRIVRTVIKEIVVTADGDSVRFIVHWQGGDHTELSLKKTPIGAHRYVTSAETIELITSLARMQPDERIAATINRLGHRTAHGQTWTAARVCSIRKGHSIAAYREGERQERGELTVDEAATSLNVTHTTVLRLIHQKELSARQVCRNAPWTIRQADLDEFLAARAEQGPSTHVPGQLGLDIQ</sequence>
<dbReference type="Pfam" id="PF13408">
    <property type="entry name" value="Zn_ribbon_recom"/>
    <property type="match status" value="1"/>
</dbReference>
<accession>A0A158L5K7</accession>
<comment type="caution">
    <text evidence="3">The sequence shown here is derived from an EMBL/GenBank/DDBJ whole genome shotgun (WGS) entry which is preliminary data.</text>
</comment>
<dbReference type="Gene3D" id="3.40.50.1390">
    <property type="entry name" value="Resolvase, N-terminal catalytic domain"/>
    <property type="match status" value="1"/>
</dbReference>
<dbReference type="PANTHER" id="PTHR30461">
    <property type="entry name" value="DNA-INVERTASE FROM LAMBDOID PROPHAGE"/>
    <property type="match status" value="1"/>
</dbReference>
<dbReference type="InterPro" id="IPR041657">
    <property type="entry name" value="HTH_17"/>
</dbReference>
<dbReference type="EMBL" id="FCON02000368">
    <property type="protein sequence ID" value="SAL88150.1"/>
    <property type="molecule type" value="Genomic_DNA"/>
</dbReference>
<dbReference type="SUPFAM" id="SSF53041">
    <property type="entry name" value="Resolvase-like"/>
    <property type="match status" value="1"/>
</dbReference>
<dbReference type="InterPro" id="IPR050639">
    <property type="entry name" value="SSR_resolvase"/>
</dbReference>
<dbReference type="NCBIfam" id="TIGR01764">
    <property type="entry name" value="excise"/>
    <property type="match status" value="1"/>
</dbReference>
<evidence type="ECO:0000259" key="2">
    <source>
        <dbReference type="PROSITE" id="PS51737"/>
    </source>
</evidence>
<dbReference type="Proteomes" id="UP000054770">
    <property type="component" value="Unassembled WGS sequence"/>
</dbReference>
<dbReference type="AlphaFoldDB" id="A0A158L5K7"/>
<dbReference type="InterPro" id="IPR010093">
    <property type="entry name" value="SinI_DNA-bd"/>
</dbReference>
<evidence type="ECO:0000313" key="3">
    <source>
        <dbReference type="EMBL" id="SAL88150.1"/>
    </source>
</evidence>
<dbReference type="InterPro" id="IPR006119">
    <property type="entry name" value="Resolv_N"/>
</dbReference>
<dbReference type="CDD" id="cd00338">
    <property type="entry name" value="Ser_Recombinase"/>
    <property type="match status" value="1"/>
</dbReference>
<evidence type="ECO:0000313" key="4">
    <source>
        <dbReference type="Proteomes" id="UP000054770"/>
    </source>
</evidence>
<organism evidence="3 4">
    <name type="scientific">Caballeronia choica</name>
    <dbReference type="NCBI Taxonomy" id="326476"/>
    <lineage>
        <taxon>Bacteria</taxon>
        <taxon>Pseudomonadati</taxon>
        <taxon>Pseudomonadota</taxon>
        <taxon>Betaproteobacteria</taxon>
        <taxon>Burkholderiales</taxon>
        <taxon>Burkholderiaceae</taxon>
        <taxon>Caballeronia</taxon>
    </lineage>
</organism>
<dbReference type="PROSITE" id="PS51736">
    <property type="entry name" value="RECOMBINASES_3"/>
    <property type="match status" value="1"/>
</dbReference>
<dbReference type="Pfam" id="PF07508">
    <property type="entry name" value="Recombinase"/>
    <property type="match status" value="1"/>
</dbReference>
<dbReference type="PANTHER" id="PTHR30461:SF23">
    <property type="entry name" value="DNA RECOMBINASE-RELATED"/>
    <property type="match status" value="1"/>
</dbReference>
<dbReference type="Pfam" id="PF12728">
    <property type="entry name" value="HTH_17"/>
    <property type="match status" value="1"/>
</dbReference>